<dbReference type="InterPro" id="IPR011766">
    <property type="entry name" value="TPP_enzyme_TPP-bd"/>
</dbReference>
<comment type="similarity">
    <text evidence="1 3">Belongs to the TPP enzyme family.</text>
</comment>
<reference evidence="7 8" key="1">
    <citation type="submission" date="2019-08" db="EMBL/GenBank/DDBJ databases">
        <title>Aureimonas fodiniaquatilis sp. nov., isolated from a coal mine wastewater.</title>
        <authorList>
            <person name="Kim W."/>
        </authorList>
    </citation>
    <scope>NUCLEOTIDE SEQUENCE [LARGE SCALE GENOMIC DNA]</scope>
    <source>
        <strain evidence="7 8">CAU 1482</strain>
    </source>
</reference>
<dbReference type="Gene3D" id="3.40.50.1220">
    <property type="entry name" value="TPP-binding domain"/>
    <property type="match status" value="1"/>
</dbReference>
<dbReference type="SUPFAM" id="SSF52518">
    <property type="entry name" value="Thiamin diphosphate-binding fold (THDP-binding)"/>
    <property type="match status" value="2"/>
</dbReference>
<dbReference type="CDD" id="cd02002">
    <property type="entry name" value="TPP_BFDC"/>
    <property type="match status" value="1"/>
</dbReference>
<dbReference type="GO" id="GO:0030976">
    <property type="term" value="F:thiamine pyrophosphate binding"/>
    <property type="evidence" value="ECO:0007669"/>
    <property type="project" value="InterPro"/>
</dbReference>
<evidence type="ECO:0000259" key="5">
    <source>
        <dbReference type="Pfam" id="PF02775"/>
    </source>
</evidence>
<dbReference type="Pfam" id="PF02775">
    <property type="entry name" value="TPP_enzyme_C"/>
    <property type="match status" value="1"/>
</dbReference>
<dbReference type="GO" id="GO:0050660">
    <property type="term" value="F:flavin adenine dinucleotide binding"/>
    <property type="evidence" value="ECO:0007669"/>
    <property type="project" value="TreeGrafter"/>
</dbReference>
<evidence type="ECO:0000313" key="7">
    <source>
        <dbReference type="EMBL" id="KAA0969529.1"/>
    </source>
</evidence>
<evidence type="ECO:0000256" key="1">
    <source>
        <dbReference type="ARBA" id="ARBA00007812"/>
    </source>
</evidence>
<dbReference type="CDD" id="cd07035">
    <property type="entry name" value="TPP_PYR_POX_like"/>
    <property type="match status" value="1"/>
</dbReference>
<comment type="caution">
    <text evidence="7">The sequence shown here is derived from an EMBL/GenBank/DDBJ whole genome shotgun (WGS) entry which is preliminary data.</text>
</comment>
<dbReference type="InterPro" id="IPR029035">
    <property type="entry name" value="DHS-like_NAD/FAD-binding_dom"/>
</dbReference>
<protein>
    <submittedName>
        <fullName evidence="7">Thiamine pyrophosphate-requiring protein</fullName>
    </submittedName>
</protein>
<dbReference type="PROSITE" id="PS00187">
    <property type="entry name" value="TPP_ENZYMES"/>
    <property type="match status" value="1"/>
</dbReference>
<dbReference type="InterPro" id="IPR045229">
    <property type="entry name" value="TPP_enz"/>
</dbReference>
<proteinExistence type="inferred from homology"/>
<accession>A0A5B0DWF7</accession>
<dbReference type="AlphaFoldDB" id="A0A5B0DWF7"/>
<dbReference type="InterPro" id="IPR029061">
    <property type="entry name" value="THDP-binding"/>
</dbReference>
<dbReference type="InterPro" id="IPR012001">
    <property type="entry name" value="Thiamin_PyroP_enz_TPP-bd_dom"/>
</dbReference>
<dbReference type="NCBIfam" id="NF006203">
    <property type="entry name" value="PRK08327.1"/>
    <property type="match status" value="1"/>
</dbReference>
<dbReference type="Proteomes" id="UP000324738">
    <property type="component" value="Unassembled WGS sequence"/>
</dbReference>
<sequence>MSTSTTQTASDVFLESLSKGGVDVAFSVFGTDHAGLIESWAKHNASDNMPEVPRLVICQHEAVAMNGALGYAHFAGHAQAVIAHVDVGTLNLGAGLHNSMRNRLPVLIFAGISPWTENGERFGGRDHYVHWMQDVADQRGSVRNYVKWEYEVRSGAAFPAAVSRGLQIAHSNPPGAVYMTAAREPLEDPIESYQYPAMPAPAPTVPAEDTLQDLVAKLRLAKAPLLVTTSAGAEAGTVEALVNFAETFVVPVVEIRPFHVNMPADHPLHQGYFTDAKIDLLAQADLIISLDCPIPWVPVIQTPSDDAEVVWIGVDPIDSRIPMRSLRGDTFIQANSRETLNALTRLGRQTPATDEAALSERRASLARSHDALVATWDKELATDQLTVSRLAGLVAEVCGQDALIINETVTNDTRVLRQLRKSKAGTLMGEAGSGLGLGLSAAFGAKLARPDADVVCLQGDGCYVFGSPSAVHWGARAHNAPFLTVIINNGGWRAVARSTAMMHPEGHSARAGFQEGRFDAPLDLARTIEAAGGIGLTATTIDEAREAIAQGLAKVREGVSVVVNAHVTD</sequence>
<organism evidence="7 8">
    <name type="scientific">Aureimonas fodinaquatilis</name>
    <dbReference type="NCBI Taxonomy" id="2565783"/>
    <lineage>
        <taxon>Bacteria</taxon>
        <taxon>Pseudomonadati</taxon>
        <taxon>Pseudomonadota</taxon>
        <taxon>Alphaproteobacteria</taxon>
        <taxon>Hyphomicrobiales</taxon>
        <taxon>Aurantimonadaceae</taxon>
        <taxon>Aureimonas</taxon>
    </lineage>
</organism>
<evidence type="ECO:0000259" key="6">
    <source>
        <dbReference type="Pfam" id="PF02776"/>
    </source>
</evidence>
<dbReference type="RefSeq" id="WP_149300814.1">
    <property type="nucleotide sequence ID" value="NZ_VTWH01000003.1"/>
</dbReference>
<dbReference type="Pfam" id="PF00205">
    <property type="entry name" value="TPP_enzyme_M"/>
    <property type="match status" value="1"/>
</dbReference>
<dbReference type="Pfam" id="PF02776">
    <property type="entry name" value="TPP_enzyme_N"/>
    <property type="match status" value="1"/>
</dbReference>
<dbReference type="GO" id="GO:0003984">
    <property type="term" value="F:acetolactate synthase activity"/>
    <property type="evidence" value="ECO:0007669"/>
    <property type="project" value="TreeGrafter"/>
</dbReference>
<dbReference type="Gene3D" id="3.40.50.970">
    <property type="match status" value="2"/>
</dbReference>
<feature type="domain" description="Thiamine pyrophosphate enzyme TPP-binding" evidence="5">
    <location>
        <begin position="426"/>
        <end position="561"/>
    </location>
</feature>
<dbReference type="SUPFAM" id="SSF52467">
    <property type="entry name" value="DHS-like NAD/FAD-binding domain"/>
    <property type="match status" value="1"/>
</dbReference>
<keyword evidence="8" id="KW-1185">Reference proteome</keyword>
<dbReference type="GO" id="GO:0000287">
    <property type="term" value="F:magnesium ion binding"/>
    <property type="evidence" value="ECO:0007669"/>
    <property type="project" value="InterPro"/>
</dbReference>
<name>A0A5B0DWF7_9HYPH</name>
<feature type="domain" description="Thiamine pyrophosphate enzyme N-terminal TPP-binding" evidence="6">
    <location>
        <begin position="8"/>
        <end position="137"/>
    </location>
</feature>
<dbReference type="InterPro" id="IPR012000">
    <property type="entry name" value="Thiamin_PyroP_enz_cen_dom"/>
</dbReference>
<dbReference type="GO" id="GO:0009097">
    <property type="term" value="P:isoleucine biosynthetic process"/>
    <property type="evidence" value="ECO:0007669"/>
    <property type="project" value="TreeGrafter"/>
</dbReference>
<dbReference type="OrthoDB" id="7534569at2"/>
<dbReference type="GO" id="GO:0009099">
    <property type="term" value="P:L-valine biosynthetic process"/>
    <property type="evidence" value="ECO:0007669"/>
    <property type="project" value="TreeGrafter"/>
</dbReference>
<feature type="domain" description="Thiamine pyrophosphate enzyme central" evidence="4">
    <location>
        <begin position="212"/>
        <end position="343"/>
    </location>
</feature>
<evidence type="ECO:0000256" key="3">
    <source>
        <dbReference type="RuleBase" id="RU362132"/>
    </source>
</evidence>
<dbReference type="EMBL" id="VTWH01000003">
    <property type="protein sequence ID" value="KAA0969529.1"/>
    <property type="molecule type" value="Genomic_DNA"/>
</dbReference>
<gene>
    <name evidence="7" type="ORF">FPY71_13420</name>
</gene>
<evidence type="ECO:0000259" key="4">
    <source>
        <dbReference type="Pfam" id="PF00205"/>
    </source>
</evidence>
<dbReference type="PANTHER" id="PTHR18968">
    <property type="entry name" value="THIAMINE PYROPHOSPHATE ENZYMES"/>
    <property type="match status" value="1"/>
</dbReference>
<dbReference type="InterPro" id="IPR000399">
    <property type="entry name" value="TPP-bd_CS"/>
</dbReference>
<evidence type="ECO:0000256" key="2">
    <source>
        <dbReference type="ARBA" id="ARBA00023052"/>
    </source>
</evidence>
<dbReference type="PANTHER" id="PTHR18968:SF164">
    <property type="entry name" value="PYRUVATE DECARBOXYLASE"/>
    <property type="match status" value="1"/>
</dbReference>
<keyword evidence="2 3" id="KW-0786">Thiamine pyrophosphate</keyword>
<dbReference type="GO" id="GO:0005948">
    <property type="term" value="C:acetolactate synthase complex"/>
    <property type="evidence" value="ECO:0007669"/>
    <property type="project" value="TreeGrafter"/>
</dbReference>
<evidence type="ECO:0000313" key="8">
    <source>
        <dbReference type="Proteomes" id="UP000324738"/>
    </source>
</evidence>